<dbReference type="RefSeq" id="WP_267988862.1">
    <property type="nucleotide sequence ID" value="NZ_JAPJZI010000001.1"/>
</dbReference>
<protein>
    <submittedName>
        <fullName evidence="2">DUF2975 domain-containing protein</fullName>
    </submittedName>
</protein>
<reference evidence="2" key="1">
    <citation type="submission" date="2022-11" db="EMBL/GenBank/DDBJ databases">
        <title>Draft genome sequence of Hoeflea poritis E7-10 and Hoeflea prorocentri PM5-8, separated from scleractinian coral Porites lutea and marine dinoflagellate.</title>
        <authorList>
            <person name="Zhang G."/>
            <person name="Wei Q."/>
            <person name="Cai L."/>
        </authorList>
    </citation>
    <scope>NUCLEOTIDE SEQUENCE</scope>
    <source>
        <strain evidence="2">PM5-8</strain>
    </source>
</reference>
<feature type="transmembrane region" description="Helical" evidence="1">
    <location>
        <begin position="21"/>
        <end position="43"/>
    </location>
</feature>
<accession>A0A9X3UFD5</accession>
<gene>
    <name evidence="2" type="ORF">OQ273_02330</name>
</gene>
<feature type="transmembrane region" description="Helical" evidence="1">
    <location>
        <begin position="72"/>
        <end position="94"/>
    </location>
</feature>
<keyword evidence="1" id="KW-0812">Transmembrane</keyword>
<keyword evidence="1" id="KW-1133">Transmembrane helix</keyword>
<dbReference type="InterPro" id="IPR021354">
    <property type="entry name" value="DUF2975"/>
</dbReference>
<comment type="caution">
    <text evidence="2">The sequence shown here is derived from an EMBL/GenBank/DDBJ whole genome shotgun (WGS) entry which is preliminary data.</text>
</comment>
<organism evidence="2 3">
    <name type="scientific">Hoeflea prorocentri</name>
    <dbReference type="NCBI Taxonomy" id="1922333"/>
    <lineage>
        <taxon>Bacteria</taxon>
        <taxon>Pseudomonadati</taxon>
        <taxon>Pseudomonadota</taxon>
        <taxon>Alphaproteobacteria</taxon>
        <taxon>Hyphomicrobiales</taxon>
        <taxon>Rhizobiaceae</taxon>
        <taxon>Hoeflea</taxon>
    </lineage>
</organism>
<dbReference type="Proteomes" id="UP001151234">
    <property type="component" value="Unassembled WGS sequence"/>
</dbReference>
<evidence type="ECO:0000313" key="3">
    <source>
        <dbReference type="Proteomes" id="UP001151234"/>
    </source>
</evidence>
<dbReference type="Pfam" id="PF11188">
    <property type="entry name" value="DUF2975"/>
    <property type="match status" value="1"/>
</dbReference>
<proteinExistence type="predicted"/>
<feature type="transmembrane region" description="Helical" evidence="1">
    <location>
        <begin position="114"/>
        <end position="136"/>
    </location>
</feature>
<keyword evidence="1" id="KW-0472">Membrane</keyword>
<name>A0A9X3UFD5_9HYPH</name>
<dbReference type="AlphaFoldDB" id="A0A9X3UFD5"/>
<sequence>MSVDTNPTDATFRRVVRLSLWLKRLATLGIILFVGFTFSVLAVPDWFDTMVMTAYPGMPIATGITLFKRISLILLLALPLGVSLYGLWNIRMLFDCYARGEVFSPAPAAHIRNVGLAMLVNVVLTALVHSLGSLVLTLDNPPGTRQLSVTASSDTYLLLLLGGLLLVIGWVMQEAARISDENSRFV</sequence>
<keyword evidence="3" id="KW-1185">Reference proteome</keyword>
<feature type="transmembrane region" description="Helical" evidence="1">
    <location>
        <begin position="156"/>
        <end position="172"/>
    </location>
</feature>
<evidence type="ECO:0000256" key="1">
    <source>
        <dbReference type="SAM" id="Phobius"/>
    </source>
</evidence>
<evidence type="ECO:0000313" key="2">
    <source>
        <dbReference type="EMBL" id="MDA5397399.1"/>
    </source>
</evidence>
<dbReference type="EMBL" id="JAPJZI010000001">
    <property type="protein sequence ID" value="MDA5397399.1"/>
    <property type="molecule type" value="Genomic_DNA"/>
</dbReference>